<dbReference type="AlphaFoldDB" id="A0A4Y2Q4E3"/>
<proteinExistence type="predicted"/>
<accession>A0A4Y2Q4E3</accession>
<evidence type="ECO:0000313" key="1">
    <source>
        <dbReference type="EMBL" id="GBN59028.1"/>
    </source>
</evidence>
<gene>
    <name evidence="1" type="ORF">AVEN_49828_1</name>
</gene>
<dbReference type="EMBL" id="BGPR01013053">
    <property type="protein sequence ID" value="GBN59028.1"/>
    <property type="molecule type" value="Genomic_DNA"/>
</dbReference>
<comment type="caution">
    <text evidence="1">The sequence shown here is derived from an EMBL/GenBank/DDBJ whole genome shotgun (WGS) entry which is preliminary data.</text>
</comment>
<evidence type="ECO:0000313" key="2">
    <source>
        <dbReference type="Proteomes" id="UP000499080"/>
    </source>
</evidence>
<protein>
    <submittedName>
        <fullName evidence="1">Uncharacterized protein</fullName>
    </submittedName>
</protein>
<reference evidence="1 2" key="1">
    <citation type="journal article" date="2019" name="Sci. Rep.">
        <title>Orb-weaving spider Araneus ventricosus genome elucidates the spidroin gene catalogue.</title>
        <authorList>
            <person name="Kono N."/>
            <person name="Nakamura H."/>
            <person name="Ohtoshi R."/>
            <person name="Moran D.A.P."/>
            <person name="Shinohara A."/>
            <person name="Yoshida Y."/>
            <person name="Fujiwara M."/>
            <person name="Mori M."/>
            <person name="Tomita M."/>
            <person name="Arakawa K."/>
        </authorList>
    </citation>
    <scope>NUCLEOTIDE SEQUENCE [LARGE SCALE GENOMIC DNA]</scope>
</reference>
<sequence>MRKVDGTFKVISDLMKYLELHWILYVYQKMFNIFLGKQQGLKKLPCCLCMCDSLARKKHCTLCEWLEVGMPNTVPSSNNSQQRDDSCFSTSFQVSPDYAVCENIQC</sequence>
<keyword evidence="2" id="KW-1185">Reference proteome</keyword>
<dbReference type="Proteomes" id="UP000499080">
    <property type="component" value="Unassembled WGS sequence"/>
</dbReference>
<name>A0A4Y2Q4E3_ARAVE</name>
<organism evidence="1 2">
    <name type="scientific">Araneus ventricosus</name>
    <name type="common">Orbweaver spider</name>
    <name type="synonym">Epeira ventricosa</name>
    <dbReference type="NCBI Taxonomy" id="182803"/>
    <lineage>
        <taxon>Eukaryota</taxon>
        <taxon>Metazoa</taxon>
        <taxon>Ecdysozoa</taxon>
        <taxon>Arthropoda</taxon>
        <taxon>Chelicerata</taxon>
        <taxon>Arachnida</taxon>
        <taxon>Araneae</taxon>
        <taxon>Araneomorphae</taxon>
        <taxon>Entelegynae</taxon>
        <taxon>Araneoidea</taxon>
        <taxon>Araneidae</taxon>
        <taxon>Araneus</taxon>
    </lineage>
</organism>